<sequence>MRRCIGPPHDRCAAGMAALPLTTGAGKGNAMGLWDRLFGRKSAAASTPRTEPTAAPAAAVHASEAAAAEIDPALQPALTAFQRSDHTEAYNAAQAQLHLGADAQRLCALSLSALGRYREAYPYWLALYALEPTAHNALQLATTSVMCNEIDRGAQWLLTFDDLNAQERSTSPAIARTSFLTALTRAGHGAHALPHLEWLREAYAGMWMTDSHFLYVRGLPFLEAFLERSTPLLRGCLPADAVPAWYAQLQPALDPPGQAMVAAHIALLQ</sequence>
<dbReference type="eggNOG" id="ENOG5031KHI">
    <property type="taxonomic scope" value="Bacteria"/>
</dbReference>
<dbReference type="AlphaFoldDB" id="G7T9K7"/>
<dbReference type="HOGENOM" id="CLU_071606_0_0_6"/>
<proteinExistence type="predicted"/>
<dbReference type="EMBL" id="CP003057">
    <property type="protein sequence ID" value="AEQ94666.1"/>
    <property type="molecule type" value="Genomic_DNA"/>
</dbReference>
<dbReference type="KEGG" id="xor:XOC_0430"/>
<evidence type="ECO:0000313" key="2">
    <source>
        <dbReference type="Proteomes" id="UP000008851"/>
    </source>
</evidence>
<accession>G7T9K7</accession>
<protein>
    <submittedName>
        <fullName evidence="1">Uncharacterized protein</fullName>
    </submittedName>
</protein>
<evidence type="ECO:0000313" key="1">
    <source>
        <dbReference type="EMBL" id="AEQ94666.1"/>
    </source>
</evidence>
<reference evidence="1 2" key="1">
    <citation type="journal article" date="2011" name="J. Bacteriol.">
        <title>Two new complete genome sequences offer insight into host and tissue specificity of plant pathogenic Xanthomonas spp.</title>
        <authorList>
            <person name="Bogdanove A.J."/>
            <person name="Koebnik R."/>
            <person name="Lu H."/>
            <person name="Furutani A."/>
            <person name="Angiuoli S.V."/>
            <person name="Patil P.B."/>
            <person name="Van Sluys M.A."/>
            <person name="Ryan R.P."/>
            <person name="Meyer D.F."/>
            <person name="Han S.W."/>
            <person name="Aparna G."/>
            <person name="Rajaram M."/>
            <person name="Delcher A.L."/>
            <person name="Phillippy A.M."/>
            <person name="Puiu D."/>
            <person name="Schatz M.C."/>
            <person name="Shumway M."/>
            <person name="Sommer D.D."/>
            <person name="Trapnell C."/>
            <person name="Benahmed F."/>
            <person name="Dimitrov G."/>
            <person name="Madupu R."/>
            <person name="Radune D."/>
            <person name="Sullivan S."/>
            <person name="Jha G."/>
            <person name="Ishihara H."/>
            <person name="Lee S.W."/>
            <person name="Pandey A."/>
            <person name="Sharma V."/>
            <person name="Sriariyanun M."/>
            <person name="Szurek B."/>
            <person name="Vera-Cruz C.M."/>
            <person name="Dorman K.S."/>
            <person name="Ronald P.C."/>
            <person name="Verdier V."/>
            <person name="Dow J.M."/>
            <person name="Sonti R.V."/>
            <person name="Tsuge S."/>
            <person name="Brendel V.P."/>
            <person name="Rabinowicz P.D."/>
            <person name="Leach J.E."/>
            <person name="White F.F."/>
            <person name="Salzberg S.L."/>
        </authorList>
    </citation>
    <scope>NUCLEOTIDE SEQUENCE [LARGE SCALE GENOMIC DNA]</scope>
    <source>
        <strain evidence="1 2">BLS256</strain>
    </source>
</reference>
<name>G7T9K7_XANOB</name>
<dbReference type="Proteomes" id="UP000008851">
    <property type="component" value="Chromosome"/>
</dbReference>
<organism evidence="1 2">
    <name type="scientific">Xanthomonas oryzae pv. oryzicola (strain BLS256)</name>
    <dbReference type="NCBI Taxonomy" id="383407"/>
    <lineage>
        <taxon>Bacteria</taxon>
        <taxon>Pseudomonadati</taxon>
        <taxon>Pseudomonadota</taxon>
        <taxon>Gammaproteobacteria</taxon>
        <taxon>Lysobacterales</taxon>
        <taxon>Lysobacteraceae</taxon>
        <taxon>Xanthomonas</taxon>
    </lineage>
</organism>
<gene>
    <name evidence="1" type="ORF">XOC_0430</name>
</gene>